<dbReference type="InterPro" id="IPR050321">
    <property type="entry name" value="Glycosyltr_2/OpgH_subfam"/>
</dbReference>
<keyword evidence="2" id="KW-0328">Glycosyltransferase</keyword>
<comment type="caution">
    <text evidence="8">The sequence shown here is derived from an EMBL/GenBank/DDBJ whole genome shotgun (WGS) entry which is preliminary data.</text>
</comment>
<evidence type="ECO:0000256" key="7">
    <source>
        <dbReference type="SAM" id="Phobius"/>
    </source>
</evidence>
<gene>
    <name evidence="8" type="ORF">GCM10011617_10410</name>
</gene>
<organism evidence="8 9">
    <name type="scientific">Novosphingobium arvoryzae</name>
    <dbReference type="NCBI Taxonomy" id="1256514"/>
    <lineage>
        <taxon>Bacteria</taxon>
        <taxon>Pseudomonadati</taxon>
        <taxon>Pseudomonadota</taxon>
        <taxon>Alphaproteobacteria</taxon>
        <taxon>Sphingomonadales</taxon>
        <taxon>Sphingomonadaceae</taxon>
        <taxon>Novosphingobium</taxon>
    </lineage>
</organism>
<accession>A0A918VET9</accession>
<evidence type="ECO:0000313" key="8">
    <source>
        <dbReference type="EMBL" id="GGZ92687.1"/>
    </source>
</evidence>
<dbReference type="EMBL" id="BMZD01000002">
    <property type="protein sequence ID" value="GGZ92687.1"/>
    <property type="molecule type" value="Genomic_DNA"/>
</dbReference>
<feature type="transmembrane region" description="Helical" evidence="7">
    <location>
        <begin position="389"/>
        <end position="409"/>
    </location>
</feature>
<protein>
    <recommendedName>
        <fullName evidence="10">Glycosyl transferase family protein</fullName>
    </recommendedName>
</protein>
<keyword evidence="3" id="KW-0808">Transferase</keyword>
<evidence type="ECO:0000256" key="6">
    <source>
        <dbReference type="ARBA" id="ARBA00023136"/>
    </source>
</evidence>
<reference evidence="8" key="2">
    <citation type="submission" date="2020-09" db="EMBL/GenBank/DDBJ databases">
        <authorList>
            <person name="Sun Q."/>
            <person name="Kim S."/>
        </authorList>
    </citation>
    <scope>NUCLEOTIDE SEQUENCE</scope>
    <source>
        <strain evidence="8">KCTC 32422</strain>
    </source>
</reference>
<keyword evidence="4 7" id="KW-0812">Transmembrane</keyword>
<dbReference type="SUPFAM" id="SSF53448">
    <property type="entry name" value="Nucleotide-diphospho-sugar transferases"/>
    <property type="match status" value="1"/>
</dbReference>
<dbReference type="InterPro" id="IPR029044">
    <property type="entry name" value="Nucleotide-diphossugar_trans"/>
</dbReference>
<dbReference type="Proteomes" id="UP000634139">
    <property type="component" value="Unassembled WGS sequence"/>
</dbReference>
<feature type="transmembrane region" description="Helical" evidence="7">
    <location>
        <begin position="356"/>
        <end position="377"/>
    </location>
</feature>
<dbReference type="Gene3D" id="3.90.550.10">
    <property type="entry name" value="Spore Coat Polysaccharide Biosynthesis Protein SpsA, Chain A"/>
    <property type="match status" value="1"/>
</dbReference>
<evidence type="ECO:0000313" key="9">
    <source>
        <dbReference type="Proteomes" id="UP000634139"/>
    </source>
</evidence>
<keyword evidence="6 7" id="KW-0472">Membrane</keyword>
<dbReference type="AlphaFoldDB" id="A0A918VET9"/>
<evidence type="ECO:0000256" key="3">
    <source>
        <dbReference type="ARBA" id="ARBA00022679"/>
    </source>
</evidence>
<evidence type="ECO:0000256" key="2">
    <source>
        <dbReference type="ARBA" id="ARBA00022676"/>
    </source>
</evidence>
<dbReference type="Pfam" id="PF13641">
    <property type="entry name" value="Glyco_tranf_2_3"/>
    <property type="match status" value="1"/>
</dbReference>
<evidence type="ECO:0000256" key="4">
    <source>
        <dbReference type="ARBA" id="ARBA00022692"/>
    </source>
</evidence>
<evidence type="ECO:0000256" key="5">
    <source>
        <dbReference type="ARBA" id="ARBA00022989"/>
    </source>
</evidence>
<sequence length="479" mass="52042">MHAGMTGADGWLLGALQVLALAEHELLVFAAFWFTIGLFDELGLDLAYLWLRLTRRTRTVRLAPGYGVDRLMGPVAVMIPAFREAAVIGTTIAHALKAWPQQELQLYVGCYRNDPATLAAAMAAAARDPRVRLVVHGAEGPTTKADCLNRLYRALCDDEQRRQRWFRAVVLHDAEDMVHPAALQAIDAAVSAVDFVQLPVRPGLLPQSRWVAGHYADEFTESHAKALVVRSALGASLPAAGVGCGFARVALERLAERRRDAGEADAGPFAPECLTEDYELGLTLSAEGRGSAFLRLRDADGNLVATSSYFPARLDQAVRQKTRWIHGIALQGWERLGWSTKPVELWMALRDRRGPLTALVLVAAYLLLLIDAILLLGEAWTGQALFVPLSAPARVMVVLSLAGLGWRLLARLVFTAREYGLAEGLRAVVRVPVGNVIAIMAARRAVAAYLRSLGGGDVVWDKTDHAAHPATARLGKVRA</sequence>
<evidence type="ECO:0000256" key="1">
    <source>
        <dbReference type="ARBA" id="ARBA00004141"/>
    </source>
</evidence>
<dbReference type="GO" id="GO:0016757">
    <property type="term" value="F:glycosyltransferase activity"/>
    <property type="evidence" value="ECO:0007669"/>
    <property type="project" value="UniProtKB-KW"/>
</dbReference>
<keyword evidence="5 7" id="KW-1133">Transmembrane helix</keyword>
<evidence type="ECO:0008006" key="10">
    <source>
        <dbReference type="Google" id="ProtNLM"/>
    </source>
</evidence>
<dbReference type="GO" id="GO:0016020">
    <property type="term" value="C:membrane"/>
    <property type="evidence" value="ECO:0007669"/>
    <property type="project" value="UniProtKB-SubCell"/>
</dbReference>
<dbReference type="NCBIfam" id="NF011307">
    <property type="entry name" value="PRK14716.1-5"/>
    <property type="match status" value="1"/>
</dbReference>
<feature type="transmembrane region" description="Helical" evidence="7">
    <location>
        <begin position="26"/>
        <end position="51"/>
    </location>
</feature>
<keyword evidence="9" id="KW-1185">Reference proteome</keyword>
<dbReference type="PANTHER" id="PTHR43867:SF2">
    <property type="entry name" value="CELLULOSE SYNTHASE CATALYTIC SUBUNIT A [UDP-FORMING]"/>
    <property type="match status" value="1"/>
</dbReference>
<name>A0A918VET9_9SPHN</name>
<proteinExistence type="predicted"/>
<dbReference type="PANTHER" id="PTHR43867">
    <property type="entry name" value="CELLULOSE SYNTHASE CATALYTIC SUBUNIT A [UDP-FORMING]"/>
    <property type="match status" value="1"/>
</dbReference>
<comment type="subcellular location">
    <subcellularLocation>
        <location evidence="1">Membrane</location>
        <topology evidence="1">Multi-pass membrane protein</topology>
    </subcellularLocation>
</comment>
<reference evidence="8" key="1">
    <citation type="journal article" date="2014" name="Int. J. Syst. Evol. Microbiol.">
        <title>Complete genome sequence of Corynebacterium casei LMG S-19264T (=DSM 44701T), isolated from a smear-ripened cheese.</title>
        <authorList>
            <consortium name="US DOE Joint Genome Institute (JGI-PGF)"/>
            <person name="Walter F."/>
            <person name="Albersmeier A."/>
            <person name="Kalinowski J."/>
            <person name="Ruckert C."/>
        </authorList>
    </citation>
    <scope>NUCLEOTIDE SEQUENCE</scope>
    <source>
        <strain evidence="8">KCTC 32422</strain>
    </source>
</reference>